<dbReference type="PANTHER" id="PTHR33098:SF109">
    <property type="entry name" value="OS07G0563400 PROTEIN"/>
    <property type="match status" value="1"/>
</dbReference>
<proteinExistence type="predicted"/>
<keyword evidence="1" id="KW-0812">Transmembrane</keyword>
<dbReference type="InterPro" id="IPR025520">
    <property type="entry name" value="DUF4408"/>
</dbReference>
<dbReference type="OrthoDB" id="1933168at2759"/>
<keyword evidence="1" id="KW-1133">Transmembrane helix</keyword>
<dbReference type="InterPro" id="IPR008480">
    <property type="entry name" value="DUF761_pln"/>
</dbReference>
<evidence type="ECO:0000313" key="4">
    <source>
        <dbReference type="Proteomes" id="UP001141806"/>
    </source>
</evidence>
<dbReference type="PANTHER" id="PTHR33098">
    <property type="entry name" value="COTTON FIBER (DUF761)"/>
    <property type="match status" value="1"/>
</dbReference>
<dbReference type="AlphaFoldDB" id="A0A9Q0L1W4"/>
<accession>A0A9Q0L1W4</accession>
<feature type="domain" description="DUF4408" evidence="2">
    <location>
        <begin position="48"/>
        <end position="80"/>
    </location>
</feature>
<evidence type="ECO:0000259" key="2">
    <source>
        <dbReference type="Pfam" id="PF14364"/>
    </source>
</evidence>
<feature type="transmembrane region" description="Helical" evidence="1">
    <location>
        <begin position="12"/>
        <end position="36"/>
    </location>
</feature>
<organism evidence="3 4">
    <name type="scientific">Protea cynaroides</name>
    <dbReference type="NCBI Taxonomy" id="273540"/>
    <lineage>
        <taxon>Eukaryota</taxon>
        <taxon>Viridiplantae</taxon>
        <taxon>Streptophyta</taxon>
        <taxon>Embryophyta</taxon>
        <taxon>Tracheophyta</taxon>
        <taxon>Spermatophyta</taxon>
        <taxon>Magnoliopsida</taxon>
        <taxon>Proteales</taxon>
        <taxon>Proteaceae</taxon>
        <taxon>Protea</taxon>
    </lineage>
</organism>
<dbReference type="Proteomes" id="UP001141806">
    <property type="component" value="Unassembled WGS sequence"/>
</dbReference>
<sequence length="348" mass="39269">MAIVSRKSASNWIFLLKVLLISTGVCSLAVVLKLYFPVISTFLISKFPLFWSSLRSWLRPPYLYVVINCIIITIAASSRFHQKVEEQQPEPIVPVPVPVKAEVQHDFTDSSEYEALLLKNPVNLPQNFDYDSVAAAKDLEEKADVYGQSMVSVAEVTDPVMNASEEDDEYGFVVSRSNWTPQARNSTEIPADCSFPTEKPLVSVRFGHRKNVKSSPEAGRSLGVAKWKRNDTLENTWKTITDGRPIPLARHLKKSETWETGPGHYNIPNSDQAKMKKSETFIKDRNSNISALSPSSGLGKLRRDPSLGQDELNRRVEAFINKFNEEMKLQRQESLNQYHEMIKRGAGP</sequence>
<protein>
    <recommendedName>
        <fullName evidence="2">DUF4408 domain-containing protein</fullName>
    </recommendedName>
</protein>
<keyword evidence="1" id="KW-0472">Membrane</keyword>
<evidence type="ECO:0000313" key="3">
    <source>
        <dbReference type="EMBL" id="KAJ4980316.1"/>
    </source>
</evidence>
<comment type="caution">
    <text evidence="3">The sequence shown here is derived from an EMBL/GenBank/DDBJ whole genome shotgun (WGS) entry which is preliminary data.</text>
</comment>
<dbReference type="EMBL" id="JAMYWD010000001">
    <property type="protein sequence ID" value="KAJ4980316.1"/>
    <property type="molecule type" value="Genomic_DNA"/>
</dbReference>
<keyword evidence="4" id="KW-1185">Reference proteome</keyword>
<name>A0A9Q0L1W4_9MAGN</name>
<dbReference type="Pfam" id="PF14364">
    <property type="entry name" value="DUF4408"/>
    <property type="match status" value="1"/>
</dbReference>
<evidence type="ECO:0000256" key="1">
    <source>
        <dbReference type="SAM" id="Phobius"/>
    </source>
</evidence>
<dbReference type="Pfam" id="PF05553">
    <property type="entry name" value="DUF761"/>
    <property type="match status" value="1"/>
</dbReference>
<reference evidence="3" key="1">
    <citation type="journal article" date="2023" name="Plant J.">
        <title>The genome of the king protea, Protea cynaroides.</title>
        <authorList>
            <person name="Chang J."/>
            <person name="Duong T.A."/>
            <person name="Schoeman C."/>
            <person name="Ma X."/>
            <person name="Roodt D."/>
            <person name="Barker N."/>
            <person name="Li Z."/>
            <person name="Van de Peer Y."/>
            <person name="Mizrachi E."/>
        </authorList>
    </citation>
    <scope>NUCLEOTIDE SEQUENCE</scope>
    <source>
        <tissue evidence="3">Young leaves</tissue>
    </source>
</reference>
<gene>
    <name evidence="3" type="ORF">NE237_031153</name>
</gene>